<protein>
    <submittedName>
        <fullName evidence="1">Uncharacterized protein</fullName>
    </submittedName>
</protein>
<dbReference type="Proteomes" id="UP001165124">
    <property type="component" value="Unassembled WGS sequence"/>
</dbReference>
<proteinExistence type="predicted"/>
<keyword evidence="2" id="KW-1185">Reference proteome</keyword>
<evidence type="ECO:0000313" key="1">
    <source>
        <dbReference type="EMBL" id="GLW67668.1"/>
    </source>
</evidence>
<accession>A0A9W6UYX6</accession>
<reference evidence="1" key="1">
    <citation type="submission" date="2023-02" db="EMBL/GenBank/DDBJ databases">
        <title>Actinomadura rubrobrunea NBRC 14622.</title>
        <authorList>
            <person name="Ichikawa N."/>
            <person name="Sato H."/>
            <person name="Tonouchi N."/>
        </authorList>
    </citation>
    <scope>NUCLEOTIDE SEQUENCE</scope>
    <source>
        <strain evidence="1">NBRC 14622</strain>
    </source>
</reference>
<name>A0A9W6UYX6_9ACTN</name>
<comment type="caution">
    <text evidence="1">The sequence shown here is derived from an EMBL/GenBank/DDBJ whole genome shotgun (WGS) entry which is preliminary data.</text>
</comment>
<dbReference type="AlphaFoldDB" id="A0A9W6UYX6"/>
<organism evidence="1 2">
    <name type="scientific">Actinomadura rubrobrunea</name>
    <dbReference type="NCBI Taxonomy" id="115335"/>
    <lineage>
        <taxon>Bacteria</taxon>
        <taxon>Bacillati</taxon>
        <taxon>Actinomycetota</taxon>
        <taxon>Actinomycetes</taxon>
        <taxon>Streptosporangiales</taxon>
        <taxon>Thermomonosporaceae</taxon>
        <taxon>Actinomadura</taxon>
    </lineage>
</organism>
<gene>
    <name evidence="1" type="ORF">Arub01_59110</name>
</gene>
<evidence type="ECO:0000313" key="2">
    <source>
        <dbReference type="Proteomes" id="UP001165124"/>
    </source>
</evidence>
<sequence>MSHYPPPGWLDIARALAGPCEDASLIVSAWGRDAEAPLAAGVRWEAVRVPEPLGRAILSRGAALGMGVESGSWPVWCAPHARRLYFLVPPGTGQRWSVPKTVCLRHGQLQVPAPAGALWPGEHPAADSDPRCTMPVRHWVQDPHLDGSGEIVLADPHLLAGGLETALGALEHAGAVR</sequence>
<dbReference type="EMBL" id="BSRZ01000032">
    <property type="protein sequence ID" value="GLW67668.1"/>
    <property type="molecule type" value="Genomic_DNA"/>
</dbReference>